<name>A0ACC3AHY9_9EURO</name>
<keyword evidence="2" id="KW-1185">Reference proteome</keyword>
<gene>
    <name evidence="1" type="ORF">H2198_001362</name>
</gene>
<organism evidence="1 2">
    <name type="scientific">Neophaeococcomyces mojaviensis</name>
    <dbReference type="NCBI Taxonomy" id="3383035"/>
    <lineage>
        <taxon>Eukaryota</taxon>
        <taxon>Fungi</taxon>
        <taxon>Dikarya</taxon>
        <taxon>Ascomycota</taxon>
        <taxon>Pezizomycotina</taxon>
        <taxon>Eurotiomycetes</taxon>
        <taxon>Chaetothyriomycetidae</taxon>
        <taxon>Chaetothyriales</taxon>
        <taxon>Chaetothyriales incertae sedis</taxon>
        <taxon>Neophaeococcomyces</taxon>
    </lineage>
</organism>
<comment type="caution">
    <text evidence="1">The sequence shown here is derived from an EMBL/GenBank/DDBJ whole genome shotgun (WGS) entry which is preliminary data.</text>
</comment>
<dbReference type="EMBL" id="JAPDRQ010000015">
    <property type="protein sequence ID" value="KAJ9662473.1"/>
    <property type="molecule type" value="Genomic_DNA"/>
</dbReference>
<proteinExistence type="predicted"/>
<evidence type="ECO:0000313" key="2">
    <source>
        <dbReference type="Proteomes" id="UP001172386"/>
    </source>
</evidence>
<dbReference type="Proteomes" id="UP001172386">
    <property type="component" value="Unassembled WGS sequence"/>
</dbReference>
<evidence type="ECO:0000313" key="1">
    <source>
        <dbReference type="EMBL" id="KAJ9662473.1"/>
    </source>
</evidence>
<reference evidence="1" key="1">
    <citation type="submission" date="2022-10" db="EMBL/GenBank/DDBJ databases">
        <title>Culturing micro-colonial fungi from biological soil crusts in the Mojave desert and describing Neophaeococcomyces mojavensis, and introducing the new genera and species Taxawa tesnikishii.</title>
        <authorList>
            <person name="Kurbessoian T."/>
            <person name="Stajich J.E."/>
        </authorList>
    </citation>
    <scope>NUCLEOTIDE SEQUENCE</scope>
    <source>
        <strain evidence="1">JES_112</strain>
    </source>
</reference>
<accession>A0ACC3AHY9</accession>
<protein>
    <submittedName>
        <fullName evidence="1">Uncharacterized protein</fullName>
    </submittedName>
</protein>
<sequence length="288" mass="31728">MSNSNHLAGRELISSYGSADISGNSRVHQGNNNANSNTTVYTDKFVQQISLFGEIPTQGTLDAFLRSKAQLTLNTNQPYNREQSRGRNYNRGGGNDIRRGRHHDTPCKHASHRSRSPSASTSPSKTRIPGPRFSSRSRRYSSLSRDSWRSDISSPASAIVSSATSSCSFQEHGEVFAPRNDVLPPLPNNSQPCLNKPLPWGGHLLDPRNVNNTLSRDTPESSSGDQPVLATDKTIPPERRHGAGQSLEKVWHHLQLALAELEQVHVDQKMEENHTSHDCIKTGNKPNG</sequence>